<keyword evidence="2 5" id="KW-0963">Cytoplasm</keyword>
<evidence type="ECO:0000256" key="2">
    <source>
        <dbReference type="ARBA" id="ARBA00022490"/>
    </source>
</evidence>
<gene>
    <name evidence="8" type="ORF">BJ875DRAFT_415154</name>
</gene>
<proteinExistence type="inferred from homology"/>
<dbReference type="Proteomes" id="UP000824998">
    <property type="component" value="Unassembled WGS sequence"/>
</dbReference>
<dbReference type="GO" id="GO:0005874">
    <property type="term" value="C:microtubule"/>
    <property type="evidence" value="ECO:0007669"/>
    <property type="project" value="UniProtKB-KW"/>
</dbReference>
<dbReference type="OrthoDB" id="775571at2759"/>
<dbReference type="GO" id="GO:0000930">
    <property type="term" value="C:gamma-tubulin complex"/>
    <property type="evidence" value="ECO:0007669"/>
    <property type="project" value="TreeGrafter"/>
</dbReference>
<dbReference type="GO" id="GO:0007020">
    <property type="term" value="P:microtubule nucleation"/>
    <property type="evidence" value="ECO:0007669"/>
    <property type="project" value="InterPro"/>
</dbReference>
<dbReference type="GO" id="GO:0005816">
    <property type="term" value="C:spindle pole body"/>
    <property type="evidence" value="ECO:0007669"/>
    <property type="project" value="UniProtKB-ARBA"/>
</dbReference>
<reference evidence="8" key="1">
    <citation type="journal article" date="2021" name="IMA Fungus">
        <title>Genomic characterization of three marine fungi, including Emericellopsis atlantica sp. nov. with signatures of a generalist lifestyle and marine biomass degradation.</title>
        <authorList>
            <person name="Hagestad O.C."/>
            <person name="Hou L."/>
            <person name="Andersen J.H."/>
            <person name="Hansen E.H."/>
            <person name="Altermark B."/>
            <person name="Li C."/>
            <person name="Kuhnert E."/>
            <person name="Cox R.J."/>
            <person name="Crous P.W."/>
            <person name="Spatafora J.W."/>
            <person name="Lail K."/>
            <person name="Amirebrahimi M."/>
            <person name="Lipzen A."/>
            <person name="Pangilinan J."/>
            <person name="Andreopoulos W."/>
            <person name="Hayes R.D."/>
            <person name="Ng V."/>
            <person name="Grigoriev I.V."/>
            <person name="Jackson S.A."/>
            <person name="Sutton T.D.S."/>
            <person name="Dobson A.D.W."/>
            <person name="Rama T."/>
        </authorList>
    </citation>
    <scope>NUCLEOTIDE SEQUENCE</scope>
    <source>
        <strain evidence="8">TRa018bII</strain>
    </source>
</reference>
<dbReference type="GO" id="GO:0051011">
    <property type="term" value="F:microtubule minus-end binding"/>
    <property type="evidence" value="ECO:0007669"/>
    <property type="project" value="TreeGrafter"/>
</dbReference>
<dbReference type="GO" id="GO:0043015">
    <property type="term" value="F:gamma-tubulin binding"/>
    <property type="evidence" value="ECO:0007669"/>
    <property type="project" value="InterPro"/>
</dbReference>
<dbReference type="GO" id="GO:0000278">
    <property type="term" value="P:mitotic cell cycle"/>
    <property type="evidence" value="ECO:0007669"/>
    <property type="project" value="TreeGrafter"/>
</dbReference>
<comment type="similarity">
    <text evidence="1 5">Belongs to the TUBGCP family.</text>
</comment>
<evidence type="ECO:0000313" key="9">
    <source>
        <dbReference type="Proteomes" id="UP000824998"/>
    </source>
</evidence>
<evidence type="ECO:0000256" key="5">
    <source>
        <dbReference type="RuleBase" id="RU363050"/>
    </source>
</evidence>
<evidence type="ECO:0000259" key="6">
    <source>
        <dbReference type="Pfam" id="PF04130"/>
    </source>
</evidence>
<name>A0A9P7YSF6_9HELO</name>
<feature type="domain" description="Gamma tubulin complex component protein N-terminal" evidence="7">
    <location>
        <begin position="171"/>
        <end position="466"/>
    </location>
</feature>
<dbReference type="Pfam" id="PF04130">
    <property type="entry name" value="GCP_C_terminal"/>
    <property type="match status" value="1"/>
</dbReference>
<protein>
    <recommendedName>
        <fullName evidence="5">Spindle pole body component</fullName>
    </recommendedName>
</protein>
<dbReference type="PANTHER" id="PTHR19302">
    <property type="entry name" value="GAMMA TUBULIN COMPLEX PROTEIN"/>
    <property type="match status" value="1"/>
</dbReference>
<evidence type="ECO:0000313" key="8">
    <source>
        <dbReference type="EMBL" id="KAG9238974.1"/>
    </source>
</evidence>
<dbReference type="PANTHER" id="PTHR19302:SF70">
    <property type="entry name" value="GAMMA-TUBULIN COMPLEX COMPONENT 6"/>
    <property type="match status" value="1"/>
</dbReference>
<organism evidence="8 9">
    <name type="scientific">Amylocarpus encephaloides</name>
    <dbReference type="NCBI Taxonomy" id="45428"/>
    <lineage>
        <taxon>Eukaryota</taxon>
        <taxon>Fungi</taxon>
        <taxon>Dikarya</taxon>
        <taxon>Ascomycota</taxon>
        <taxon>Pezizomycotina</taxon>
        <taxon>Leotiomycetes</taxon>
        <taxon>Helotiales</taxon>
        <taxon>Helotiales incertae sedis</taxon>
        <taxon>Amylocarpus</taxon>
    </lineage>
</organism>
<dbReference type="EMBL" id="MU251363">
    <property type="protein sequence ID" value="KAG9238974.1"/>
    <property type="molecule type" value="Genomic_DNA"/>
</dbReference>
<sequence>MDHTNDDDGRPFAIPDLWGPSHIYLGGIENNGLLFSQLRLDDIDVKLPAPLEPSQDANGFFAAPDFTLGESHKQPVPNQSPSVQGGARIEVDAESISYDAFWLLPDSIPLKEPEFLSWEAFDNAQPKDLQSSYITENGPVAFDAAISAHDDPLHIKNTGHVVVRAKTYVSSLLALGLGRTSILYSWDEGKKTFIPYFPKMRISGYTGDCLDDLTTIFMGCGNVTRSLQNFIHTTYIKNTSPGRIALADVASTLLVAIQARLSSNTSKHNSLLQLQDLFRPAHSILRCFQQIVSNVSITRNDESMLSTIYQEIQLLEHRTDSLQDILLEVLSRVSQPWRKFSSEWLGTLREADHAITKQGHGKSFVKVENTQWIDGQGLQVQEPDFVLDFDKIPSFIAPEDARTMFEVGKSLRSLREHHPNHPLSKTNVIESACPPLLEWGFSWDDIMEIQSKARQYEEGLVAAIQKFSDIGQESNQPNHVRQQSTREAPILDFFGRPESDMKAHILASIGAFDRPLRANNPNDRLSRKLDDCLLNTNKPYQDENSSISPPLSLIPTLCFGPIISAQARIVHGTCMRMLFRSHHLREHLDVQRSFHLLGNGVFSSRLSQALFDPDLETAERQRGVARSGGPVGLRLGGRDSWPPASSELRLALMGVLTESHATTDNRGVAHANTFLEQGSLPGDLSFAVRDMSDEEIERCMDPDSIEALDFLRLSYKPPAPLDTVITALILYKYDQIFKLLLRMIRMLYITSALFRGAMDRGSSHENDGYTSKKFRIEAHHFISSVCGYFFDTGIESTWRIFQRKLDSIERRIATDDDNGKLGMDEGVDRLRDYHERVLDRIMFALFLRKRQQPVLKLLEEILGLTLQFSKHSLSRPQGSNLNDGTDQKIGDLHARFRKKVSVFITVCRSLSEKKGYGERKHVDGQNTAERGLFAHDDLAEGSMISHLLSRLEISNYYSRATGSGM</sequence>
<dbReference type="AlphaFoldDB" id="A0A9P7YSF6"/>
<dbReference type="InterPro" id="IPR007259">
    <property type="entry name" value="GCP"/>
</dbReference>
<dbReference type="InterPro" id="IPR041470">
    <property type="entry name" value="GCP_N"/>
</dbReference>
<dbReference type="FunFam" id="1.20.120.1900:FF:000013">
    <property type="entry name" value="Spindle pole body component"/>
    <property type="match status" value="1"/>
</dbReference>
<evidence type="ECO:0000256" key="1">
    <source>
        <dbReference type="ARBA" id="ARBA00010337"/>
    </source>
</evidence>
<evidence type="ECO:0000256" key="4">
    <source>
        <dbReference type="ARBA" id="ARBA00023212"/>
    </source>
</evidence>
<dbReference type="Pfam" id="PF17681">
    <property type="entry name" value="GCP_N_terminal"/>
    <property type="match status" value="1"/>
</dbReference>
<evidence type="ECO:0000259" key="7">
    <source>
        <dbReference type="Pfam" id="PF17681"/>
    </source>
</evidence>
<comment type="subcellular location">
    <subcellularLocation>
        <location evidence="5">Cytoplasm</location>
        <location evidence="5">Cytoskeleton</location>
        <location evidence="5">Microtubule organizing center</location>
    </subcellularLocation>
</comment>
<evidence type="ECO:0000256" key="3">
    <source>
        <dbReference type="ARBA" id="ARBA00022701"/>
    </source>
</evidence>
<dbReference type="GO" id="GO:0031122">
    <property type="term" value="P:cytoplasmic microtubule organization"/>
    <property type="evidence" value="ECO:0007669"/>
    <property type="project" value="TreeGrafter"/>
</dbReference>
<accession>A0A9P7YSF6</accession>
<keyword evidence="3 5" id="KW-0493">Microtubule</keyword>
<comment type="caution">
    <text evidence="8">The sequence shown here is derived from an EMBL/GenBank/DDBJ whole genome shotgun (WGS) entry which is preliminary data.</text>
</comment>
<feature type="domain" description="Gamma tubulin complex component C-terminal" evidence="6">
    <location>
        <begin position="584"/>
        <end position="957"/>
    </location>
</feature>
<keyword evidence="9" id="KW-1185">Reference proteome</keyword>
<dbReference type="Gene3D" id="1.20.120.1900">
    <property type="entry name" value="Gamma-tubulin complex, C-terminal domain"/>
    <property type="match status" value="1"/>
</dbReference>
<dbReference type="GO" id="GO:0000922">
    <property type="term" value="C:spindle pole"/>
    <property type="evidence" value="ECO:0007669"/>
    <property type="project" value="InterPro"/>
</dbReference>
<keyword evidence="4 5" id="KW-0206">Cytoskeleton</keyword>
<dbReference type="GO" id="GO:0051225">
    <property type="term" value="P:spindle assembly"/>
    <property type="evidence" value="ECO:0007669"/>
    <property type="project" value="TreeGrafter"/>
</dbReference>
<dbReference type="InterPro" id="IPR042241">
    <property type="entry name" value="GCP_C_sf"/>
</dbReference>
<dbReference type="GO" id="GO:0051321">
    <property type="term" value="P:meiotic cell cycle"/>
    <property type="evidence" value="ECO:0007669"/>
    <property type="project" value="TreeGrafter"/>
</dbReference>
<dbReference type="InterPro" id="IPR040457">
    <property type="entry name" value="GCP_C"/>
</dbReference>